<evidence type="ECO:0000313" key="6">
    <source>
        <dbReference type="Proteomes" id="UP001192346"/>
    </source>
</evidence>
<keyword evidence="2 5" id="KW-0012">Acyltransferase</keyword>
<dbReference type="InterPro" id="IPR002123">
    <property type="entry name" value="Plipid/glycerol_acylTrfase"/>
</dbReference>
<dbReference type="CDD" id="cd07989">
    <property type="entry name" value="LPLAT_AGPAT-like"/>
    <property type="match status" value="1"/>
</dbReference>
<dbReference type="SMART" id="SM00563">
    <property type="entry name" value="PlsC"/>
    <property type="match status" value="1"/>
</dbReference>
<feature type="domain" description="Phospholipid/glycerol acyltransferase" evidence="4">
    <location>
        <begin position="100"/>
        <end position="219"/>
    </location>
</feature>
<feature type="transmembrane region" description="Helical" evidence="3">
    <location>
        <begin position="31"/>
        <end position="57"/>
    </location>
</feature>
<keyword evidence="1" id="KW-0808">Transferase</keyword>
<accession>A0ABS5BIR6</accession>
<evidence type="ECO:0000256" key="1">
    <source>
        <dbReference type="ARBA" id="ARBA00022679"/>
    </source>
</evidence>
<dbReference type="RefSeq" id="WP_138108048.1">
    <property type="nucleotide sequence ID" value="NZ_VBRA02000009.1"/>
</dbReference>
<dbReference type="PANTHER" id="PTHR10434">
    <property type="entry name" value="1-ACYL-SN-GLYCEROL-3-PHOSPHATE ACYLTRANSFERASE"/>
    <property type="match status" value="1"/>
</dbReference>
<keyword evidence="3" id="KW-0472">Membrane</keyword>
<proteinExistence type="predicted"/>
<evidence type="ECO:0000256" key="3">
    <source>
        <dbReference type="SAM" id="Phobius"/>
    </source>
</evidence>
<organism evidence="5 6">
    <name type="scientific">Texas Phoenix palm phytoplasma</name>
    <dbReference type="NCBI Taxonomy" id="176709"/>
    <lineage>
        <taxon>Bacteria</taxon>
        <taxon>Bacillati</taxon>
        <taxon>Mycoplasmatota</taxon>
        <taxon>Mollicutes</taxon>
        <taxon>Acholeplasmatales</taxon>
        <taxon>Acholeplasmataceae</taxon>
        <taxon>Candidatus Phytoplasma</taxon>
        <taxon>16SrIV (Coconut lethal yellows group)</taxon>
    </lineage>
</organism>
<evidence type="ECO:0000256" key="2">
    <source>
        <dbReference type="ARBA" id="ARBA00023315"/>
    </source>
</evidence>
<evidence type="ECO:0000313" key="5">
    <source>
        <dbReference type="EMBL" id="MBP3059476.1"/>
    </source>
</evidence>
<sequence>MFSCIFYVSFIFFFLWPIVSLDNLIIQIFLLFIRFFLSIFFSWLIVFLVFFICMFIVKRLRVNHPFKKIVIKSISKLIIRFFRIEIKVHNIHLFPKDNKLIIYSNHKSHLDSFIIASIVPSVIAFSPKDELYKGFLGFFLSFCFEATGCMKIVRNNIKETIKNIIKSSENVKKGLSMVIFHEGGIKNKKNDFIEESLDGAFRITTLSKAVIVPISLKGVSFIRGKCWFRKKKVELFIHSPIYFEQYKKESTKDINKKVTSIINSVL</sequence>
<protein>
    <submittedName>
        <fullName evidence="5">1-acyl-sn-glycerol-3-phosphate acyltransferase</fullName>
    </submittedName>
</protein>
<evidence type="ECO:0000259" key="4">
    <source>
        <dbReference type="SMART" id="SM00563"/>
    </source>
</evidence>
<dbReference type="Proteomes" id="UP001192346">
    <property type="component" value="Unassembled WGS sequence"/>
</dbReference>
<dbReference type="SUPFAM" id="SSF69593">
    <property type="entry name" value="Glycerol-3-phosphate (1)-acyltransferase"/>
    <property type="match status" value="1"/>
</dbReference>
<comment type="caution">
    <text evidence="5">The sequence shown here is derived from an EMBL/GenBank/DDBJ whole genome shotgun (WGS) entry which is preliminary data.</text>
</comment>
<keyword evidence="6" id="KW-1185">Reference proteome</keyword>
<dbReference type="PANTHER" id="PTHR10434:SF66">
    <property type="entry name" value="PHOSPHOLIPID_GLYCEROL ACYLTRANSFERASE DOMAIN-CONTAINING PROTEIN"/>
    <property type="match status" value="1"/>
</dbReference>
<name>A0ABS5BIR6_9MOLU</name>
<dbReference type="EMBL" id="VBRA02000009">
    <property type="protein sequence ID" value="MBP3059476.1"/>
    <property type="molecule type" value="Genomic_DNA"/>
</dbReference>
<dbReference type="Pfam" id="PF01553">
    <property type="entry name" value="Acyltransferase"/>
    <property type="match status" value="1"/>
</dbReference>
<keyword evidence="3" id="KW-1133">Transmembrane helix</keyword>
<gene>
    <name evidence="5" type="ORF">FEF22_001630</name>
</gene>
<keyword evidence="3" id="KW-0812">Transmembrane</keyword>
<reference evidence="5" key="1">
    <citation type="submission" date="2019-10" db="EMBL/GenBank/DDBJ databases">
        <title>Whole Genome Sequencing and Characterization of Texas Phoenix Palm Decline Phytoplasma Belongs to Lethal Yellowing (16SrIV) Group.</title>
        <authorList>
            <person name="Bao M."/>
        </authorList>
    </citation>
    <scope>NUCLEOTIDE SEQUENCE [LARGE SCALE GENOMIC DNA]</scope>
    <source>
        <strain evidence="5">ACPD</strain>
    </source>
</reference>
<dbReference type="GO" id="GO:0016746">
    <property type="term" value="F:acyltransferase activity"/>
    <property type="evidence" value="ECO:0007669"/>
    <property type="project" value="UniProtKB-KW"/>
</dbReference>